<dbReference type="SUPFAM" id="SSF52129">
    <property type="entry name" value="Caspase-like"/>
    <property type="match status" value="1"/>
</dbReference>
<keyword evidence="1" id="KW-0732">Signal</keyword>
<evidence type="ECO:0000313" key="4">
    <source>
        <dbReference type="EMBL" id="SHI91107.1"/>
    </source>
</evidence>
<dbReference type="Gene3D" id="3.40.50.1460">
    <property type="match status" value="1"/>
</dbReference>
<proteinExistence type="predicted"/>
<dbReference type="Gene3D" id="2.60.40.4070">
    <property type="match status" value="1"/>
</dbReference>
<evidence type="ECO:0000313" key="5">
    <source>
        <dbReference type="Proteomes" id="UP000184418"/>
    </source>
</evidence>
<feature type="chain" id="PRO_5013223338" evidence="1">
    <location>
        <begin position="21"/>
        <end position="1708"/>
    </location>
</feature>
<feature type="signal peptide" evidence="1">
    <location>
        <begin position="1"/>
        <end position="20"/>
    </location>
</feature>
<gene>
    <name evidence="4" type="ORF">SAMN02745146_1888</name>
</gene>
<dbReference type="Gene3D" id="2.60.40.10">
    <property type="entry name" value="Immunoglobulins"/>
    <property type="match status" value="1"/>
</dbReference>
<evidence type="ECO:0000259" key="2">
    <source>
        <dbReference type="Pfam" id="PF01364"/>
    </source>
</evidence>
<dbReference type="Pfam" id="PF01364">
    <property type="entry name" value="Peptidase_C25"/>
    <property type="match status" value="1"/>
</dbReference>
<evidence type="ECO:0000259" key="3">
    <source>
        <dbReference type="Pfam" id="PF15711"/>
    </source>
</evidence>
<organism evidence="4 5">
    <name type="scientific">Hymenobacter daecheongensis DSM 21074</name>
    <dbReference type="NCBI Taxonomy" id="1121955"/>
    <lineage>
        <taxon>Bacteria</taxon>
        <taxon>Pseudomonadati</taxon>
        <taxon>Bacteroidota</taxon>
        <taxon>Cytophagia</taxon>
        <taxon>Cytophagales</taxon>
        <taxon>Hymenobacteraceae</taxon>
        <taxon>Hymenobacter</taxon>
    </lineage>
</organism>
<dbReference type="GO" id="GO:0006508">
    <property type="term" value="P:proteolysis"/>
    <property type="evidence" value="ECO:0007669"/>
    <property type="project" value="InterPro"/>
</dbReference>
<sequence length="1708" mass="188341">MLRQGLLLVLLLCVGQAAQAQSGQYGNEWIVPAQQYYKIKVTRDGLHRLDYNYLTRAGINSADPTRFQLWRRGREVAIYVGGNSPTTLDASTFIEFYGQRNDGALDVGMYKNDSDHYQKLYSLYTDTAAYFLTIASPAISPKRMQQVNPTPVGGAHPYWRYQRTEIHTFRYNDVDLQSYVFQPWGEPGEGFFSGPFRTLSFSRDSLLDNGSTGPVPQIELQLVGSSKSSHRVTLYSLPPGGAPRRAMGPAVDFNAYEQRKMSYPLLRTDIDANGVANFFLEIDTQPTGTATNLIRVGYTKITHTRPSTWNASRSMVRFANDSTLGSAPAYYSLGNVPATVRGFDVTDPYNVQRVEGRAESAGRRGYVFPNAVPGGRSRNLWLVDVEKAILPPPATRVQFSPIGPANYNFLIVSSTRLMRPAGTIANPVQAYANYRASAAGGSHQPLIVTSEQLYDQFHYGEKSALAIRNFALYMLTNTRPKSLLLLGKGLAPGEYDEGVYHRQFPDVYRAPGGPNVRDLVPTSLRGPSDIFLTADWRNSSSAARMATGRISAQTPADVASYLKKLQEYEEVISRPDAPGLEWRKNALHIAGGKNEAEFEEFGNNLNEYKRRIEQPLFAGRVIKTYARTDAGLPQGLSIANELNAGLALINYFGHGDPTSLDFDLGRPADASSGYNNAGKYPVMFALGCGAGNDFRARRAQFPEDWLLVPDKGLIGFMSESSFGFEPELHEIQDETFKLLLNDPQWYSKPVAEIQNEVARRLGPQASYSQQGSLMSTIWHADPALRLFAPAQPDFTFGTPALEIQPVGTGPVLATSSQFRLLVKVRNPGKVTYDRVDISVKREYDRGSLPVRADTVYTFNGLRQALRDTTYVLTLRNTGSPFGTNNFTVTLDYQNRVAELNELNNTATTSFVFLRPGVTLLSPPEFAIANSETLRLVGQTNVAGPIRPFDLELDTIPTFNSPLLRRTTVQAPLVAEWRPRQLAIAGRDSVVWYWRMRFKTKLDASENDDWTTSSFRIINDGTTGWSQSHHGQFRRDELQRLSVAAPSGKWKFEDVTKSIMLRTQGAAPTGTTFQGTYGVQLGTEQLSVLACGVTLPNILVSVLDGASFKSLRKLGGGPYDSCGTAPNRFYHFAASATDNINSPARQQQLLTLLNNVPAGAYVALVSANRVNFSAFPPALKAALTALGAQKVNQLQDGDPYVLLAQKGAGSQTQERTYDAAQPGTRTEQIVSLTAALNSNSASGSLSSTLIGPAQQWTTLHHTVRTEPSDSYSLQLIGVDANKVETVLQPNVTSRAYSLAGVSAAQYPYLKLQLRLRDTLNRTAPQIEQLLVTYKGFPEGVARRDSVLARTPNAYDAATLKAQAATGYLRVPVVFQNVTPITFGTPLKARITVRSTGGTTTAERVTEMTLPNVGANGALLFTAPADVRDLSGDISMQVDVNMDKAGLRQPELFYFNNVLTLPAFRMDNANLPPVLDVAFDGRRILNGDIVSPRPVITVLMTDDNRLRPISRANAFDVVLIRPDGTQTRVDLLRDTNISFVADSTKGTAELKYEPGKTSALLDGTYRLEVQGRDANNTQATVGDKYSITFEVISTSSITHLYPYPNPITSKAKFVFTLTGSEMPRNFKIQIMTLTGKVVKQIMMDDLGPLHIGNNITEYAWDGTDDYQDRLANGTYLYRVVMDDPENKFERRKTAGDKSFKNEWGKLVLLR</sequence>
<protein>
    <submittedName>
        <fullName evidence="4">Interleukin-like EMT inducer</fullName>
    </submittedName>
</protein>
<keyword evidence="5" id="KW-1185">Reference proteome</keyword>
<dbReference type="InterPro" id="IPR039477">
    <property type="entry name" value="ILEI/PANDER_dom"/>
</dbReference>
<dbReference type="InterPro" id="IPR001769">
    <property type="entry name" value="Gingipain"/>
</dbReference>
<feature type="domain" description="Gingipain" evidence="2">
    <location>
        <begin position="410"/>
        <end position="786"/>
    </location>
</feature>
<evidence type="ECO:0000256" key="1">
    <source>
        <dbReference type="SAM" id="SignalP"/>
    </source>
</evidence>
<feature type="domain" description="ILEI/PANDER" evidence="3">
    <location>
        <begin position="1142"/>
        <end position="1207"/>
    </location>
</feature>
<dbReference type="GO" id="GO:0008234">
    <property type="term" value="F:cysteine-type peptidase activity"/>
    <property type="evidence" value="ECO:0007669"/>
    <property type="project" value="InterPro"/>
</dbReference>
<reference evidence="4 5" key="1">
    <citation type="submission" date="2016-11" db="EMBL/GenBank/DDBJ databases">
        <authorList>
            <person name="Jaros S."/>
            <person name="Januszkiewicz K."/>
            <person name="Wedrychowicz H."/>
        </authorList>
    </citation>
    <scope>NUCLEOTIDE SEQUENCE [LARGE SCALE GENOMIC DNA]</scope>
    <source>
        <strain evidence="4 5">DSM 21074</strain>
    </source>
</reference>
<dbReference type="InterPro" id="IPR029030">
    <property type="entry name" value="Caspase-like_dom_sf"/>
</dbReference>
<dbReference type="EMBL" id="FQYN01000003">
    <property type="protein sequence ID" value="SHI91107.1"/>
    <property type="molecule type" value="Genomic_DNA"/>
</dbReference>
<dbReference type="Proteomes" id="UP000184418">
    <property type="component" value="Unassembled WGS sequence"/>
</dbReference>
<name>A0A1M6F091_9BACT</name>
<accession>A0A1M6F091</accession>
<dbReference type="STRING" id="1121955.SAMN02745146_1888"/>
<dbReference type="InterPro" id="IPR013783">
    <property type="entry name" value="Ig-like_fold"/>
</dbReference>
<dbReference type="Pfam" id="PF15711">
    <property type="entry name" value="ILEI"/>
    <property type="match status" value="1"/>
</dbReference>